<dbReference type="PROSITE" id="PS01173">
    <property type="entry name" value="LIPASE_GDXG_HIS"/>
    <property type="match status" value="1"/>
</dbReference>
<accession>A0ABW3VXQ5</accession>
<evidence type="ECO:0000259" key="3">
    <source>
        <dbReference type="Pfam" id="PF07859"/>
    </source>
</evidence>
<protein>
    <submittedName>
        <fullName evidence="4">Alpha/beta hydrolase</fullName>
    </submittedName>
</protein>
<comment type="caution">
    <text evidence="4">The sequence shown here is derived from an EMBL/GenBank/DDBJ whole genome shotgun (WGS) entry which is preliminary data.</text>
</comment>
<dbReference type="PANTHER" id="PTHR48081:SF8">
    <property type="entry name" value="ALPHA_BETA HYDROLASE FOLD-3 DOMAIN-CONTAINING PROTEIN-RELATED"/>
    <property type="match status" value="1"/>
</dbReference>
<organism evidence="4 5">
    <name type="scientific">Nocardioides ginsengisoli</name>
    <dbReference type="NCBI Taxonomy" id="363868"/>
    <lineage>
        <taxon>Bacteria</taxon>
        <taxon>Bacillati</taxon>
        <taxon>Actinomycetota</taxon>
        <taxon>Actinomycetes</taxon>
        <taxon>Propionibacteriales</taxon>
        <taxon>Nocardioidaceae</taxon>
        <taxon>Nocardioides</taxon>
    </lineage>
</organism>
<sequence length="308" mass="32811">MPLHPVAQQLLDDAAASEQPNSHLLPVEVARANFERTFASMEVEDVAFVADLVAMSDGGQVPVRLYRPRADGPLPLVVYLHGGGWQMGSIDSHDGLCRAIANASGCAVLSVGYRRPPEFKFPAAPHDCYAALVWAVAHAERLGLDGSRVAVVGDSAGGNLAAAVALLARDEGGPDLACQVLIYPATTFDLDEGFDLELEGYVLFRDEVQWHKDAYFARPEDAASDYASPLGADLAGLPPALVLTAEYDPLAVAGVALAERLAEQDVAVEHRRYDGMIHGFVQFPGLFDDAVGAVADLAAFLRRHLGLV</sequence>
<dbReference type="EMBL" id="JBHTLX010000007">
    <property type="protein sequence ID" value="MFD1247217.1"/>
    <property type="molecule type" value="Genomic_DNA"/>
</dbReference>
<keyword evidence="5" id="KW-1185">Reference proteome</keyword>
<dbReference type="InterPro" id="IPR013094">
    <property type="entry name" value="AB_hydrolase_3"/>
</dbReference>
<proteinExistence type="inferred from homology"/>
<dbReference type="InterPro" id="IPR029058">
    <property type="entry name" value="AB_hydrolase_fold"/>
</dbReference>
<evidence type="ECO:0000313" key="5">
    <source>
        <dbReference type="Proteomes" id="UP001597229"/>
    </source>
</evidence>
<comment type="similarity">
    <text evidence="1">Belongs to the 'GDXG' lipolytic enzyme family.</text>
</comment>
<keyword evidence="2 4" id="KW-0378">Hydrolase</keyword>
<dbReference type="RefSeq" id="WP_367920459.1">
    <property type="nucleotide sequence ID" value="NZ_BAABAC010000032.1"/>
</dbReference>
<dbReference type="InterPro" id="IPR002168">
    <property type="entry name" value="Lipase_GDXG_HIS_AS"/>
</dbReference>
<gene>
    <name evidence="4" type="ORF">ACFQ3F_05400</name>
</gene>
<dbReference type="Proteomes" id="UP001597229">
    <property type="component" value="Unassembled WGS sequence"/>
</dbReference>
<name>A0ABW3VXQ5_9ACTN</name>
<evidence type="ECO:0000313" key="4">
    <source>
        <dbReference type="EMBL" id="MFD1247217.1"/>
    </source>
</evidence>
<reference evidence="5" key="1">
    <citation type="journal article" date="2019" name="Int. J. Syst. Evol. Microbiol.">
        <title>The Global Catalogue of Microorganisms (GCM) 10K type strain sequencing project: providing services to taxonomists for standard genome sequencing and annotation.</title>
        <authorList>
            <consortium name="The Broad Institute Genomics Platform"/>
            <consortium name="The Broad Institute Genome Sequencing Center for Infectious Disease"/>
            <person name="Wu L."/>
            <person name="Ma J."/>
        </authorList>
    </citation>
    <scope>NUCLEOTIDE SEQUENCE [LARGE SCALE GENOMIC DNA]</scope>
    <source>
        <strain evidence="5">CCUG 52478</strain>
    </source>
</reference>
<dbReference type="GO" id="GO:0016787">
    <property type="term" value="F:hydrolase activity"/>
    <property type="evidence" value="ECO:0007669"/>
    <property type="project" value="UniProtKB-KW"/>
</dbReference>
<dbReference type="PANTHER" id="PTHR48081">
    <property type="entry name" value="AB HYDROLASE SUPERFAMILY PROTEIN C4A8.06C"/>
    <property type="match status" value="1"/>
</dbReference>
<feature type="domain" description="Alpha/beta hydrolase fold-3" evidence="3">
    <location>
        <begin position="77"/>
        <end position="281"/>
    </location>
</feature>
<dbReference type="SUPFAM" id="SSF53474">
    <property type="entry name" value="alpha/beta-Hydrolases"/>
    <property type="match status" value="1"/>
</dbReference>
<evidence type="ECO:0000256" key="2">
    <source>
        <dbReference type="ARBA" id="ARBA00022801"/>
    </source>
</evidence>
<dbReference type="InterPro" id="IPR050300">
    <property type="entry name" value="GDXG_lipolytic_enzyme"/>
</dbReference>
<dbReference type="Gene3D" id="3.40.50.1820">
    <property type="entry name" value="alpha/beta hydrolase"/>
    <property type="match status" value="1"/>
</dbReference>
<dbReference type="Pfam" id="PF07859">
    <property type="entry name" value="Abhydrolase_3"/>
    <property type="match status" value="1"/>
</dbReference>
<evidence type="ECO:0000256" key="1">
    <source>
        <dbReference type="ARBA" id="ARBA00010515"/>
    </source>
</evidence>